<name>A0AAD9NCM0_RIDPI</name>
<evidence type="ECO:0000313" key="2">
    <source>
        <dbReference type="EMBL" id="KAK2162309.1"/>
    </source>
</evidence>
<keyword evidence="1" id="KW-0175">Coiled coil</keyword>
<dbReference type="PANTHER" id="PTHR35538">
    <property type="entry name" value="LIG_CHAN-GLU_BD DOMAIN-CONTAINING PROTEIN"/>
    <property type="match status" value="1"/>
</dbReference>
<keyword evidence="3" id="KW-1185">Reference proteome</keyword>
<evidence type="ECO:0000256" key="1">
    <source>
        <dbReference type="SAM" id="Coils"/>
    </source>
</evidence>
<sequence length="260" mass="30088">MYDTTDLFDNEFVVVTGFVAQTTATDEVRRLDVHISRLQEKLREADIRIEQLEDTEKFMQSYNREEYTRRLMANVRSNTFVRAQSDLYRKLHPPVDEEMDIDELEEALRHINGHLISTKEMHYIYRILDLSGRPRINMQLFCVIAALSEKVAQVNPFVKKLINKFDFEALDTKMEKSKELFRLLAQGEIDIPDGKVSSSSVLVDLLAGGITATHTRQVVGKFDREKKGVVDFLDFLTYIPLFLEVHTRIVSNPFGPDDDL</sequence>
<evidence type="ECO:0008006" key="4">
    <source>
        <dbReference type="Google" id="ProtNLM"/>
    </source>
</evidence>
<gene>
    <name evidence="2" type="ORF">NP493_1527g00056</name>
</gene>
<dbReference type="AlphaFoldDB" id="A0AAD9NCM0"/>
<comment type="caution">
    <text evidence="2">The sequence shown here is derived from an EMBL/GenBank/DDBJ whole genome shotgun (WGS) entry which is preliminary data.</text>
</comment>
<dbReference type="EMBL" id="JAODUO010001528">
    <property type="protein sequence ID" value="KAK2162309.1"/>
    <property type="molecule type" value="Genomic_DNA"/>
</dbReference>
<dbReference type="Gene3D" id="1.10.238.10">
    <property type="entry name" value="EF-hand"/>
    <property type="match status" value="1"/>
</dbReference>
<protein>
    <recommendedName>
        <fullName evidence="4">EF-hand domain-containing protein</fullName>
    </recommendedName>
</protein>
<dbReference type="InterPro" id="IPR011992">
    <property type="entry name" value="EF-hand-dom_pair"/>
</dbReference>
<dbReference type="SUPFAM" id="SSF47473">
    <property type="entry name" value="EF-hand"/>
    <property type="match status" value="1"/>
</dbReference>
<accession>A0AAD9NCM0</accession>
<feature type="coiled-coil region" evidence="1">
    <location>
        <begin position="28"/>
        <end position="55"/>
    </location>
</feature>
<dbReference type="PANTHER" id="PTHR35538:SF3">
    <property type="entry name" value="C-TYPE LECTIN DOMAIN-CONTAINING PROTEIN"/>
    <property type="match status" value="1"/>
</dbReference>
<dbReference type="Proteomes" id="UP001209878">
    <property type="component" value="Unassembled WGS sequence"/>
</dbReference>
<reference evidence="2" key="1">
    <citation type="journal article" date="2023" name="Mol. Biol. Evol.">
        <title>Third-Generation Sequencing Reveals the Adaptive Role of the Epigenome in Three Deep-Sea Polychaetes.</title>
        <authorList>
            <person name="Perez M."/>
            <person name="Aroh O."/>
            <person name="Sun Y."/>
            <person name="Lan Y."/>
            <person name="Juniper S.K."/>
            <person name="Young C.R."/>
            <person name="Angers B."/>
            <person name="Qian P.Y."/>
        </authorList>
    </citation>
    <scope>NUCLEOTIDE SEQUENCE</scope>
    <source>
        <strain evidence="2">R07B-5</strain>
    </source>
</reference>
<evidence type="ECO:0000313" key="3">
    <source>
        <dbReference type="Proteomes" id="UP001209878"/>
    </source>
</evidence>
<proteinExistence type="predicted"/>
<organism evidence="2 3">
    <name type="scientific">Ridgeia piscesae</name>
    <name type="common">Tubeworm</name>
    <dbReference type="NCBI Taxonomy" id="27915"/>
    <lineage>
        <taxon>Eukaryota</taxon>
        <taxon>Metazoa</taxon>
        <taxon>Spiralia</taxon>
        <taxon>Lophotrochozoa</taxon>
        <taxon>Annelida</taxon>
        <taxon>Polychaeta</taxon>
        <taxon>Sedentaria</taxon>
        <taxon>Canalipalpata</taxon>
        <taxon>Sabellida</taxon>
        <taxon>Siboglinidae</taxon>
        <taxon>Ridgeia</taxon>
    </lineage>
</organism>